<reference evidence="5 6" key="1">
    <citation type="submission" date="2019-10" db="EMBL/GenBank/DDBJ databases">
        <title>Comparative genomics of sulfur disproportionating microorganisms.</title>
        <authorList>
            <person name="Ward L.M."/>
            <person name="Bertran E."/>
            <person name="Johnston D."/>
        </authorList>
    </citation>
    <scope>NUCLEOTIDE SEQUENCE [LARGE SCALE GENOMIC DNA]</scope>
    <source>
        <strain evidence="5 6">DSM 14055</strain>
    </source>
</reference>
<dbReference type="Pfam" id="PF05853">
    <property type="entry name" value="BKACE"/>
    <property type="match status" value="1"/>
</dbReference>
<dbReference type="InterPro" id="IPR013785">
    <property type="entry name" value="Aldolase_TIM"/>
</dbReference>
<dbReference type="GO" id="GO:0046872">
    <property type="term" value="F:metal ion binding"/>
    <property type="evidence" value="ECO:0007669"/>
    <property type="project" value="UniProtKB-KW"/>
</dbReference>
<accession>A0A6N7IL55</accession>
<comment type="caution">
    <text evidence="5">The sequence shown here is derived from an EMBL/GenBank/DDBJ whole genome shotgun (WGS) entry which is preliminary data.</text>
</comment>
<evidence type="ECO:0008006" key="7">
    <source>
        <dbReference type="Google" id="ProtNLM"/>
    </source>
</evidence>
<sequence length="87" mass="9814">MFFYRTAKDTIGEFVWSVCAVGHHQINMYTASLLMGGNVRVGLEDNLYLEKDVMAKNNAEQVAKVVRIARELGREPAAQDEPVKSWV</sequence>
<comment type="cofactor">
    <cofactor evidence="1">
        <name>Zn(2+)</name>
        <dbReference type="ChEBI" id="CHEBI:29105"/>
    </cofactor>
</comment>
<keyword evidence="3" id="KW-0479">Metal-binding</keyword>
<keyword evidence="6" id="KW-1185">Reference proteome</keyword>
<dbReference type="Proteomes" id="UP000441717">
    <property type="component" value="Unassembled WGS sequence"/>
</dbReference>
<dbReference type="GO" id="GO:0043720">
    <property type="term" value="F:3-keto-5-aminohexanoate cleavage activity"/>
    <property type="evidence" value="ECO:0007669"/>
    <property type="project" value="InterPro"/>
</dbReference>
<dbReference type="AlphaFoldDB" id="A0A6N7IL55"/>
<proteinExistence type="predicted"/>
<evidence type="ECO:0000256" key="1">
    <source>
        <dbReference type="ARBA" id="ARBA00001947"/>
    </source>
</evidence>
<keyword evidence="4" id="KW-0862">Zinc</keyword>
<evidence type="ECO:0000256" key="2">
    <source>
        <dbReference type="ARBA" id="ARBA00022679"/>
    </source>
</evidence>
<dbReference type="Gene3D" id="3.20.20.70">
    <property type="entry name" value="Aldolase class I"/>
    <property type="match status" value="1"/>
</dbReference>
<evidence type="ECO:0000256" key="3">
    <source>
        <dbReference type="ARBA" id="ARBA00022723"/>
    </source>
</evidence>
<evidence type="ECO:0000313" key="6">
    <source>
        <dbReference type="Proteomes" id="UP000441717"/>
    </source>
</evidence>
<dbReference type="PANTHER" id="PTHR37418:SF2">
    <property type="entry name" value="3-KETO-5-AMINOHEXANOATE CLEAVAGE ENZYME"/>
    <property type="match status" value="1"/>
</dbReference>
<protein>
    <recommendedName>
        <fullName evidence="7">3-keto-5-aminohexanoate cleavage protein</fullName>
    </recommendedName>
</protein>
<organism evidence="5 6">
    <name type="scientific">Desulfofundulus thermobenzoicus</name>
    <dbReference type="NCBI Taxonomy" id="29376"/>
    <lineage>
        <taxon>Bacteria</taxon>
        <taxon>Bacillati</taxon>
        <taxon>Bacillota</taxon>
        <taxon>Clostridia</taxon>
        <taxon>Eubacteriales</taxon>
        <taxon>Peptococcaceae</taxon>
        <taxon>Desulfofundulus</taxon>
    </lineage>
</organism>
<evidence type="ECO:0000256" key="4">
    <source>
        <dbReference type="ARBA" id="ARBA00022833"/>
    </source>
</evidence>
<name>A0A6N7IL55_9FIRM</name>
<dbReference type="PANTHER" id="PTHR37418">
    <property type="entry name" value="3-KETO-5-AMINOHEXANOATE CLEAVAGE ENZYME-RELATED"/>
    <property type="match status" value="1"/>
</dbReference>
<dbReference type="EMBL" id="WHYR01000001">
    <property type="protein sequence ID" value="MQL50712.1"/>
    <property type="molecule type" value="Genomic_DNA"/>
</dbReference>
<dbReference type="InterPro" id="IPR008567">
    <property type="entry name" value="BKACE"/>
</dbReference>
<keyword evidence="2" id="KW-0808">Transferase</keyword>
<gene>
    <name evidence="5" type="ORF">GFC01_00125</name>
</gene>
<evidence type="ECO:0000313" key="5">
    <source>
        <dbReference type="EMBL" id="MQL50712.1"/>
    </source>
</evidence>